<dbReference type="EMBL" id="SGNY01000007">
    <property type="protein sequence ID" value="TRA98413.1"/>
    <property type="molecule type" value="Genomic_DNA"/>
</dbReference>
<dbReference type="Gene3D" id="3.40.640.10">
    <property type="entry name" value="Type I PLP-dependent aspartate aminotransferase-like (Major domain)"/>
    <property type="match status" value="1"/>
</dbReference>
<dbReference type="InterPro" id="IPR015424">
    <property type="entry name" value="PyrdxlP-dep_Trfase"/>
</dbReference>
<dbReference type="Gene3D" id="3.90.1150.10">
    <property type="entry name" value="Aspartate Aminotransferase, domain 1"/>
    <property type="match status" value="1"/>
</dbReference>
<evidence type="ECO:0000259" key="4">
    <source>
        <dbReference type="Pfam" id="PF00155"/>
    </source>
</evidence>
<dbReference type="PANTHER" id="PTHR13693">
    <property type="entry name" value="CLASS II AMINOTRANSFERASE/8-AMINO-7-OXONONANOATE SYNTHASE"/>
    <property type="match status" value="1"/>
</dbReference>
<protein>
    <submittedName>
        <fullName evidence="5">8-amino-7-oxononanoate synthase</fullName>
    </submittedName>
</protein>
<dbReference type="InterPro" id="IPR015421">
    <property type="entry name" value="PyrdxlP-dep_Trfase_major"/>
</dbReference>
<dbReference type="GO" id="GO:0008710">
    <property type="term" value="F:8-amino-7-oxononanoate synthase activity"/>
    <property type="evidence" value="ECO:0007669"/>
    <property type="project" value="TreeGrafter"/>
</dbReference>
<dbReference type="RefSeq" id="WP_142842524.1">
    <property type="nucleotide sequence ID" value="NZ_SGNY01000007.1"/>
</dbReference>
<sequence length="381" mass="40421">MNASALSAYEVKLAGLHRKSRLRALSPHEGIDFTSNDYLALADAPRLKAAMTEAIERGVPVGAGGSRLLRGNHPEHEALEAEAAAFFGTEKTIYFGSGFAANVALFSTLPLRDDLVLHDALIHASVHDGIAAGKAQALAVPHNEVEAFEREISRWRQAGGRGRPWIAVESLYSMDGDRAPLAALADLAERHGGFLVVDEAHATGVFGPGGRGLAAELEGRGNVVALHTCGKALGLSGALLSVPAVLADYLINRARGFIYSTAPSPLMAAAMREALLIIAEEGWRQSRLAELINFAGEELNSRLGVTPSGSQIMPVMIGDNARSLGIAAHLRESGFDVRAIRPPTVPEGTARLRLSITLNVDESQIADMVGHLAFALKEERA</sequence>
<comment type="cofactor">
    <cofactor evidence="1">
        <name>pyridoxal 5'-phosphate</name>
        <dbReference type="ChEBI" id="CHEBI:597326"/>
    </cofactor>
</comment>
<name>A0A546XCD4_RHIRH</name>
<reference evidence="5 6" key="1">
    <citation type="journal article" date="2019" name="Appl. Microbiol. Biotechnol.">
        <title>Differential efficiency of wild type rhizogenic strains for rol gene transformation of plants.</title>
        <authorList>
            <person name="Desmet S."/>
            <person name="De Keyser E."/>
            <person name="Van Vaerenbergh J."/>
            <person name="Baeyen S."/>
            <person name="Van Huylenbroeck J."/>
            <person name="Geelen D."/>
            <person name="Dhooghe E."/>
        </authorList>
    </citation>
    <scope>NUCLEOTIDE SEQUENCE [LARGE SCALE GENOMIC DNA]</scope>
    <source>
        <strain evidence="5 6">GBBC3284</strain>
    </source>
</reference>
<dbReference type="InterPro" id="IPR015422">
    <property type="entry name" value="PyrdxlP-dep_Trfase_small"/>
</dbReference>
<dbReference type="AlphaFoldDB" id="A0A546XCD4"/>
<dbReference type="InterPro" id="IPR050087">
    <property type="entry name" value="AON_synthase_class-II"/>
</dbReference>
<evidence type="ECO:0000313" key="6">
    <source>
        <dbReference type="Proteomes" id="UP000315434"/>
    </source>
</evidence>
<proteinExistence type="predicted"/>
<evidence type="ECO:0000256" key="1">
    <source>
        <dbReference type="ARBA" id="ARBA00001933"/>
    </source>
</evidence>
<dbReference type="SUPFAM" id="SSF53383">
    <property type="entry name" value="PLP-dependent transferases"/>
    <property type="match status" value="1"/>
</dbReference>
<dbReference type="Pfam" id="PF00155">
    <property type="entry name" value="Aminotran_1_2"/>
    <property type="match status" value="1"/>
</dbReference>
<dbReference type="GO" id="GO:0030170">
    <property type="term" value="F:pyridoxal phosphate binding"/>
    <property type="evidence" value="ECO:0007669"/>
    <property type="project" value="InterPro"/>
</dbReference>
<dbReference type="Proteomes" id="UP000315434">
    <property type="component" value="Unassembled WGS sequence"/>
</dbReference>
<keyword evidence="3" id="KW-0663">Pyridoxal phosphate</keyword>
<dbReference type="GO" id="GO:0009102">
    <property type="term" value="P:biotin biosynthetic process"/>
    <property type="evidence" value="ECO:0007669"/>
    <property type="project" value="TreeGrafter"/>
</dbReference>
<dbReference type="OrthoDB" id="9807157at2"/>
<organism evidence="5 6">
    <name type="scientific">Rhizobium rhizogenes</name>
    <name type="common">Agrobacterium rhizogenes</name>
    <dbReference type="NCBI Taxonomy" id="359"/>
    <lineage>
        <taxon>Bacteria</taxon>
        <taxon>Pseudomonadati</taxon>
        <taxon>Pseudomonadota</taxon>
        <taxon>Alphaproteobacteria</taxon>
        <taxon>Hyphomicrobiales</taxon>
        <taxon>Rhizobiaceae</taxon>
        <taxon>Rhizobium/Agrobacterium group</taxon>
        <taxon>Rhizobium</taxon>
    </lineage>
</organism>
<comment type="caution">
    <text evidence="5">The sequence shown here is derived from an EMBL/GenBank/DDBJ whole genome shotgun (WGS) entry which is preliminary data.</text>
</comment>
<evidence type="ECO:0000256" key="3">
    <source>
        <dbReference type="ARBA" id="ARBA00022898"/>
    </source>
</evidence>
<accession>A0A546XCD4</accession>
<keyword evidence="2" id="KW-0808">Transferase</keyword>
<gene>
    <name evidence="5" type="ORF">EXN68_20075</name>
</gene>
<feature type="domain" description="Aminotransferase class I/classII large" evidence="4">
    <location>
        <begin position="30"/>
        <end position="369"/>
    </location>
</feature>
<dbReference type="PANTHER" id="PTHR13693:SF100">
    <property type="entry name" value="8-AMINO-7-OXONONANOATE SYNTHASE"/>
    <property type="match status" value="1"/>
</dbReference>
<evidence type="ECO:0000256" key="2">
    <source>
        <dbReference type="ARBA" id="ARBA00022679"/>
    </source>
</evidence>
<dbReference type="InterPro" id="IPR004839">
    <property type="entry name" value="Aminotransferase_I/II_large"/>
</dbReference>
<evidence type="ECO:0000313" key="5">
    <source>
        <dbReference type="EMBL" id="TRA98413.1"/>
    </source>
</evidence>